<reference evidence="2" key="2">
    <citation type="submission" date="2020-05" db="UniProtKB">
        <authorList>
            <consortium name="EnsemblMetazoa"/>
        </authorList>
    </citation>
    <scope>IDENTIFICATION</scope>
    <source>
        <strain evidence="2">wikel</strain>
    </source>
</reference>
<gene>
    <name evidence="1" type="ORF">IscW_ISCW005815</name>
</gene>
<protein>
    <submittedName>
        <fullName evidence="1 2">Uncharacterized protein</fullName>
    </submittedName>
</protein>
<dbReference type="HOGENOM" id="CLU_2852168_0_0_1"/>
<reference evidence="1 3" key="1">
    <citation type="submission" date="2008-03" db="EMBL/GenBank/DDBJ databases">
        <title>Annotation of Ixodes scapularis.</title>
        <authorList>
            <consortium name="Ixodes scapularis Genome Project Consortium"/>
            <person name="Caler E."/>
            <person name="Hannick L.I."/>
            <person name="Bidwell S."/>
            <person name="Joardar V."/>
            <person name="Thiagarajan M."/>
            <person name="Amedeo P."/>
            <person name="Galinsky K.J."/>
            <person name="Schobel S."/>
            <person name="Inman J."/>
            <person name="Hostetler J."/>
            <person name="Miller J."/>
            <person name="Hammond M."/>
            <person name="Megy K."/>
            <person name="Lawson D."/>
            <person name="Kodira C."/>
            <person name="Sutton G."/>
            <person name="Meyer J."/>
            <person name="Hill C.A."/>
            <person name="Birren B."/>
            <person name="Nene V."/>
            <person name="Collins F."/>
            <person name="Alarcon-Chaidez F."/>
            <person name="Wikel S."/>
            <person name="Strausberg R."/>
        </authorList>
    </citation>
    <scope>NUCLEOTIDE SEQUENCE [LARGE SCALE GENOMIC DNA]</scope>
    <source>
        <strain evidence="3">Wikel</strain>
        <strain evidence="1">Wikel colony</strain>
    </source>
</reference>
<dbReference type="InParanoid" id="B7PQB7"/>
<dbReference type="VEuPathDB" id="VectorBase:ISCW005815"/>
<organism>
    <name type="scientific">Ixodes scapularis</name>
    <name type="common">Black-legged tick</name>
    <name type="synonym">Deer tick</name>
    <dbReference type="NCBI Taxonomy" id="6945"/>
    <lineage>
        <taxon>Eukaryota</taxon>
        <taxon>Metazoa</taxon>
        <taxon>Ecdysozoa</taxon>
        <taxon>Arthropoda</taxon>
        <taxon>Chelicerata</taxon>
        <taxon>Arachnida</taxon>
        <taxon>Acari</taxon>
        <taxon>Parasitiformes</taxon>
        <taxon>Ixodida</taxon>
        <taxon>Ixodoidea</taxon>
        <taxon>Ixodidae</taxon>
        <taxon>Ixodinae</taxon>
        <taxon>Ixodes</taxon>
    </lineage>
</organism>
<sequence>MTRRPHCVDSDSTVRCGNGGDDWVLRRFQMVLEVLKTQDAPRGDDGIDHGLSNGAFVEGSWAFLT</sequence>
<dbReference type="EMBL" id="ABJB011131100">
    <property type="status" value="NOT_ANNOTATED_CDS"/>
    <property type="molecule type" value="Genomic_DNA"/>
</dbReference>
<name>B7PQB7_IXOSC</name>
<evidence type="ECO:0000313" key="2">
    <source>
        <dbReference type="EnsemblMetazoa" id="ISCW005815-PA"/>
    </source>
</evidence>
<dbReference type="AlphaFoldDB" id="B7PQB7"/>
<keyword evidence="3" id="KW-1185">Reference proteome</keyword>
<evidence type="ECO:0000313" key="3">
    <source>
        <dbReference type="Proteomes" id="UP000001555"/>
    </source>
</evidence>
<dbReference type="EnsemblMetazoa" id="ISCW005815-RA">
    <property type="protein sequence ID" value="ISCW005815-PA"/>
    <property type="gene ID" value="ISCW005815"/>
</dbReference>
<dbReference type="PaxDb" id="6945-B7PQB7"/>
<proteinExistence type="predicted"/>
<dbReference type="EMBL" id="DS764106">
    <property type="protein sequence ID" value="EEC08789.1"/>
    <property type="molecule type" value="Genomic_DNA"/>
</dbReference>
<dbReference type="VEuPathDB" id="VectorBase:ISCI005815"/>
<dbReference type="Proteomes" id="UP000001555">
    <property type="component" value="Unassembled WGS sequence"/>
</dbReference>
<accession>B7PQB7</accession>
<evidence type="ECO:0000313" key="1">
    <source>
        <dbReference type="EMBL" id="EEC08789.1"/>
    </source>
</evidence>